<evidence type="ECO:0000256" key="6">
    <source>
        <dbReference type="SAM" id="Phobius"/>
    </source>
</evidence>
<feature type="transmembrane region" description="Helical" evidence="6">
    <location>
        <begin position="12"/>
        <end position="32"/>
    </location>
</feature>
<evidence type="ECO:0000256" key="1">
    <source>
        <dbReference type="ARBA" id="ARBA00004651"/>
    </source>
</evidence>
<protein>
    <submittedName>
        <fullName evidence="7">Polysaccharide biosynthesis protein</fullName>
    </submittedName>
</protein>
<feature type="transmembrane region" description="Helical" evidence="6">
    <location>
        <begin position="132"/>
        <end position="152"/>
    </location>
</feature>
<keyword evidence="2" id="KW-1003">Cell membrane</keyword>
<sequence>MSDQKKMFRGTFLLTAATFTTQILGMLYLIPFYSIMGGEENLALYGYAYTPYTIMLSIAAAGVPGAVSKFVAKYNALGAYETSQKLYKSSLVVMMVSGILAFLALYFMAPVIAEAQSAAGGGGEHRWSTEDITSIIRVISFAVIVVPFMATWRGIFQGHESFGPTSVSSVVEQILRIAVLLSGAFIVINVMDGSIKTANEIAVFAAFIGAVGATVTLAVFWRKRKPFMAEQRKQDTSGIDLSYGEMYKEIIRYGLPFIIVSVSIPVVLFIDQMTHNNALTLAGVPGSVQDSWFGMLNLTTHKLVMIPTAFASAFAITILPFITKNYQQKLFDNVHSQVKSMILMLLFFVIPAGIGMMILSAPIYTSFYSYNEVGIMILTFYAPVSIIISLFSVTCSIVQGIDKQHLTFYVVIVMLVIKAAINIPLIMNFYTVGAVMGTAIALGAGVIMNLIIIKKHGKIRFRAFVAPIFQIIVCALAMLLAVELVYYLLMINIDEMTTASSVLTLLITVPAGVLVYLFISFKTGLADEVLGDRAGKIRQKVKFL</sequence>
<feature type="transmembrane region" description="Helical" evidence="6">
    <location>
        <begin position="464"/>
        <end position="489"/>
    </location>
</feature>
<evidence type="ECO:0000256" key="2">
    <source>
        <dbReference type="ARBA" id="ARBA00022475"/>
    </source>
</evidence>
<name>A0ABR9XYX8_9STAP</name>
<dbReference type="CDD" id="cd13124">
    <property type="entry name" value="MATE_SpoVB_like"/>
    <property type="match status" value="1"/>
</dbReference>
<dbReference type="Pfam" id="PF01943">
    <property type="entry name" value="Polysacc_synt"/>
    <property type="match status" value="1"/>
</dbReference>
<proteinExistence type="predicted"/>
<feature type="transmembrane region" description="Helical" evidence="6">
    <location>
        <begin position="201"/>
        <end position="221"/>
    </location>
</feature>
<evidence type="ECO:0000256" key="5">
    <source>
        <dbReference type="ARBA" id="ARBA00023136"/>
    </source>
</evidence>
<accession>A0ABR9XYX8</accession>
<keyword evidence="8" id="KW-1185">Reference proteome</keyword>
<evidence type="ECO:0000256" key="3">
    <source>
        <dbReference type="ARBA" id="ARBA00022692"/>
    </source>
</evidence>
<keyword evidence="5 6" id="KW-0472">Membrane</keyword>
<dbReference type="InterPro" id="IPR002797">
    <property type="entry name" value="Polysacc_synth"/>
</dbReference>
<keyword evidence="3 6" id="KW-0812">Transmembrane</keyword>
<evidence type="ECO:0000313" key="7">
    <source>
        <dbReference type="EMBL" id="MBF0754117.1"/>
    </source>
</evidence>
<dbReference type="PIRSF" id="PIRSF038958">
    <property type="entry name" value="PG_synth_SpoVB"/>
    <property type="match status" value="1"/>
</dbReference>
<dbReference type="PANTHER" id="PTHR30250:SF21">
    <property type="entry name" value="LIPID II FLIPPASE MURJ"/>
    <property type="match status" value="1"/>
</dbReference>
<dbReference type="Proteomes" id="UP000647980">
    <property type="component" value="Unassembled WGS sequence"/>
</dbReference>
<comment type="caution">
    <text evidence="7">The sequence shown here is derived from an EMBL/GenBank/DDBJ whole genome shotgun (WGS) entry which is preliminary data.</text>
</comment>
<feature type="transmembrane region" description="Helical" evidence="6">
    <location>
        <begin position="342"/>
        <end position="367"/>
    </location>
</feature>
<feature type="transmembrane region" description="Helical" evidence="6">
    <location>
        <begin position="432"/>
        <end position="452"/>
    </location>
</feature>
<feature type="transmembrane region" description="Helical" evidence="6">
    <location>
        <begin position="52"/>
        <end position="71"/>
    </location>
</feature>
<feature type="transmembrane region" description="Helical" evidence="6">
    <location>
        <begin position="173"/>
        <end position="195"/>
    </location>
</feature>
<evidence type="ECO:0000313" key="8">
    <source>
        <dbReference type="Proteomes" id="UP000647980"/>
    </source>
</evidence>
<dbReference type="EMBL" id="JADGLW010000004">
    <property type="protein sequence ID" value="MBF0754117.1"/>
    <property type="molecule type" value="Genomic_DNA"/>
</dbReference>
<comment type="subcellular location">
    <subcellularLocation>
        <location evidence="1">Cell membrane</location>
        <topology evidence="1">Multi-pass membrane protein</topology>
    </subcellularLocation>
</comment>
<evidence type="ECO:0000256" key="4">
    <source>
        <dbReference type="ARBA" id="ARBA00022989"/>
    </source>
</evidence>
<dbReference type="InterPro" id="IPR024923">
    <property type="entry name" value="PG_synth_SpoVB"/>
</dbReference>
<feature type="transmembrane region" description="Helical" evidence="6">
    <location>
        <begin position="373"/>
        <end position="394"/>
    </location>
</feature>
<feature type="transmembrane region" description="Helical" evidence="6">
    <location>
        <begin position="250"/>
        <end position="270"/>
    </location>
</feature>
<dbReference type="PANTHER" id="PTHR30250">
    <property type="entry name" value="PST FAMILY PREDICTED COLANIC ACID TRANSPORTER"/>
    <property type="match status" value="1"/>
</dbReference>
<organism evidence="7 8">
    <name type="scientific">Jeotgalicoccus nanhaiensis</name>
    <dbReference type="NCBI Taxonomy" id="568603"/>
    <lineage>
        <taxon>Bacteria</taxon>
        <taxon>Bacillati</taxon>
        <taxon>Bacillota</taxon>
        <taxon>Bacilli</taxon>
        <taxon>Bacillales</taxon>
        <taxon>Staphylococcaceae</taxon>
        <taxon>Jeotgalicoccus</taxon>
    </lineage>
</organism>
<feature type="transmembrane region" description="Helical" evidence="6">
    <location>
        <begin position="406"/>
        <end position="426"/>
    </location>
</feature>
<feature type="transmembrane region" description="Helical" evidence="6">
    <location>
        <begin position="91"/>
        <end position="112"/>
    </location>
</feature>
<dbReference type="RefSeq" id="WP_135098210.1">
    <property type="nucleotide sequence ID" value="NZ_JADGLW010000004.1"/>
</dbReference>
<keyword evidence="4 6" id="KW-1133">Transmembrane helix</keyword>
<dbReference type="InterPro" id="IPR050833">
    <property type="entry name" value="Poly_Biosynth_Transport"/>
</dbReference>
<feature type="transmembrane region" description="Helical" evidence="6">
    <location>
        <begin position="501"/>
        <end position="519"/>
    </location>
</feature>
<reference evidence="7 8" key="1">
    <citation type="submission" date="2020-10" db="EMBL/GenBank/DDBJ databases">
        <title>Mouse Oral microbiota.</title>
        <authorList>
            <person name="Joseph S."/>
            <person name="Aduse-Opoku J."/>
        </authorList>
    </citation>
    <scope>NUCLEOTIDE SEQUENCE [LARGE SCALE GENOMIC DNA]</scope>
    <source>
        <strain evidence="7 8">19428wE5_W307</strain>
    </source>
</reference>
<feature type="transmembrane region" description="Helical" evidence="6">
    <location>
        <begin position="303"/>
        <end position="322"/>
    </location>
</feature>
<gene>
    <name evidence="7" type="ORF">IR135_07520</name>
</gene>